<comment type="catalytic activity">
    <reaction evidence="9">
        <text>[protein]-C-terminal L-amino acid-glycyl-phosphatidylethanolamide + H2O = [protein]-C-terminal L-amino acid-glycine + a 1,2-diacyl-sn-glycero-3-phosphoethanolamine</text>
        <dbReference type="Rhea" id="RHEA:67548"/>
        <dbReference type="Rhea" id="RHEA-COMP:17323"/>
        <dbReference type="Rhea" id="RHEA-COMP:17324"/>
        <dbReference type="ChEBI" id="CHEBI:15377"/>
        <dbReference type="ChEBI" id="CHEBI:64612"/>
        <dbReference type="ChEBI" id="CHEBI:172940"/>
        <dbReference type="ChEBI" id="CHEBI:172941"/>
    </reaction>
    <physiologicalReaction direction="left-to-right" evidence="9">
        <dbReference type="Rhea" id="RHEA:67549"/>
    </physiologicalReaction>
</comment>
<protein>
    <recommendedName>
        <fullName evidence="10">Cysteine protease</fullName>
        <ecNumber evidence="10">3.4.22.-</ecNumber>
    </recommendedName>
</protein>
<evidence type="ECO:0000256" key="3">
    <source>
        <dbReference type="ARBA" id="ARBA00022490"/>
    </source>
</evidence>
<comment type="similarity">
    <text evidence="1 10">Belongs to the peptidase C54 family.</text>
</comment>
<evidence type="ECO:0000259" key="11">
    <source>
        <dbReference type="Pfam" id="PF03416"/>
    </source>
</evidence>
<dbReference type="Proteomes" id="UP000187429">
    <property type="component" value="Unassembled WGS sequence"/>
</dbReference>
<evidence type="ECO:0000256" key="8">
    <source>
        <dbReference type="ARBA" id="ARBA00023006"/>
    </source>
</evidence>
<dbReference type="GO" id="GO:0000045">
    <property type="term" value="P:autophagosome assembly"/>
    <property type="evidence" value="ECO:0007669"/>
    <property type="project" value="TreeGrafter"/>
</dbReference>
<keyword evidence="2" id="KW-0813">Transport</keyword>
<organism evidence="12 13">
    <name type="scientific">Smittium culicis</name>
    <dbReference type="NCBI Taxonomy" id="133412"/>
    <lineage>
        <taxon>Eukaryota</taxon>
        <taxon>Fungi</taxon>
        <taxon>Fungi incertae sedis</taxon>
        <taxon>Zoopagomycota</taxon>
        <taxon>Kickxellomycotina</taxon>
        <taxon>Harpellomycetes</taxon>
        <taxon>Harpellales</taxon>
        <taxon>Legeriomycetaceae</taxon>
        <taxon>Smittium</taxon>
    </lineage>
</organism>
<dbReference type="GO" id="GO:0015031">
    <property type="term" value="P:protein transport"/>
    <property type="evidence" value="ECO:0007669"/>
    <property type="project" value="UniProtKB-KW"/>
</dbReference>
<keyword evidence="4 10" id="KW-0645">Protease</keyword>
<evidence type="ECO:0000256" key="7">
    <source>
        <dbReference type="ARBA" id="ARBA00022927"/>
    </source>
</evidence>
<dbReference type="EC" id="3.4.22.-" evidence="10"/>
<feature type="domain" description="Peptidase C54 catalytic" evidence="11">
    <location>
        <begin position="6"/>
        <end position="37"/>
    </location>
</feature>
<dbReference type="OrthoDB" id="2960936at2759"/>
<dbReference type="SUPFAM" id="SSF54001">
    <property type="entry name" value="Cysteine proteinases"/>
    <property type="match status" value="1"/>
</dbReference>
<keyword evidence="7" id="KW-0653">Protein transport</keyword>
<evidence type="ECO:0000313" key="13">
    <source>
        <dbReference type="Proteomes" id="UP000187429"/>
    </source>
</evidence>
<gene>
    <name evidence="12" type="ORF">AYI69_g111</name>
</gene>
<keyword evidence="13" id="KW-1185">Reference proteome</keyword>
<dbReference type="GO" id="GO:0000423">
    <property type="term" value="P:mitophagy"/>
    <property type="evidence" value="ECO:0007669"/>
    <property type="project" value="TreeGrafter"/>
</dbReference>
<dbReference type="PANTHER" id="PTHR22624">
    <property type="entry name" value="CYSTEINE PROTEASE ATG4"/>
    <property type="match status" value="1"/>
</dbReference>
<evidence type="ECO:0000256" key="2">
    <source>
        <dbReference type="ARBA" id="ARBA00022448"/>
    </source>
</evidence>
<dbReference type="InterPro" id="IPR046792">
    <property type="entry name" value="Peptidase_C54_cat"/>
</dbReference>
<dbReference type="InterPro" id="IPR005078">
    <property type="entry name" value="Peptidase_C54"/>
</dbReference>
<comment type="caution">
    <text evidence="12">The sequence shown here is derived from an EMBL/GenBank/DDBJ whole genome shotgun (WGS) entry which is preliminary data.</text>
</comment>
<evidence type="ECO:0000256" key="1">
    <source>
        <dbReference type="ARBA" id="ARBA00010958"/>
    </source>
</evidence>
<evidence type="ECO:0000256" key="9">
    <source>
        <dbReference type="ARBA" id="ARBA00029362"/>
    </source>
</evidence>
<proteinExistence type="inferred from homology"/>
<accession>A0A1R1YTW8</accession>
<keyword evidence="10" id="KW-0539">Nucleus</keyword>
<name>A0A1R1YTW8_9FUNG</name>
<evidence type="ECO:0000313" key="12">
    <source>
        <dbReference type="EMBL" id="OMJ30347.1"/>
    </source>
</evidence>
<comment type="function">
    <text evidence="10">Required for selective autophagic degradation of the nucleus (nucleophagy) as well as for mitophagy which contributes to regulate mitochondrial quantity and quality by eliminating the mitochondria to a basal level to fulfill cellular energy requirements and preventing excess ROS production.</text>
</comment>
<evidence type="ECO:0000256" key="6">
    <source>
        <dbReference type="ARBA" id="ARBA00022807"/>
    </source>
</evidence>
<comment type="subcellular location">
    <subcellularLocation>
        <location evidence="10">Nucleus</location>
    </subcellularLocation>
    <subcellularLocation>
        <location evidence="10">Cytoplasm</location>
    </subcellularLocation>
</comment>
<dbReference type="EMBL" id="LSSM01000025">
    <property type="protein sequence ID" value="OMJ30347.1"/>
    <property type="molecule type" value="Genomic_DNA"/>
</dbReference>
<keyword evidence="3 10" id="KW-0963">Cytoplasm</keyword>
<reference evidence="13" key="1">
    <citation type="submission" date="2017-01" db="EMBL/GenBank/DDBJ databases">
        <authorList>
            <person name="Wang Y."/>
            <person name="White M."/>
            <person name="Kvist S."/>
            <person name="Moncalvo J.-M."/>
        </authorList>
    </citation>
    <scope>NUCLEOTIDE SEQUENCE [LARGE SCALE GENOMIC DNA]</scope>
    <source>
        <strain evidence="13">ID-206-W2</strain>
    </source>
</reference>
<dbReference type="GO" id="GO:0034727">
    <property type="term" value="P:piecemeal microautophagy of the nucleus"/>
    <property type="evidence" value="ECO:0007669"/>
    <property type="project" value="TreeGrafter"/>
</dbReference>
<dbReference type="GO" id="GO:0019786">
    <property type="term" value="F:protein-phosphatidylethanolamide deconjugating activity"/>
    <property type="evidence" value="ECO:0007669"/>
    <property type="project" value="InterPro"/>
</dbReference>
<sequence length="204" mass="22956">MKNSENLEFTSDYGWGCMLRAGQCLLAHSLQKHYFGKRIDRVNPIYYSLLHNCLAHPLCVGIAGGKPSSALYFVGTDGEDLIYLDPHYTRPVIQRKELSDYTETDINSYRCMTPKKISISRIDPCMFIGFYIKNISDLETFCKSINSLVDSKITGTISVNFNPSNSMSGNFNSNTNNEGIVTSSIEMNENLGVMSEPDDDCEWQ</sequence>
<evidence type="ECO:0000256" key="10">
    <source>
        <dbReference type="RuleBase" id="RU363115"/>
    </source>
</evidence>
<evidence type="ECO:0000256" key="5">
    <source>
        <dbReference type="ARBA" id="ARBA00022801"/>
    </source>
</evidence>
<dbReference type="GO" id="GO:0004197">
    <property type="term" value="F:cysteine-type endopeptidase activity"/>
    <property type="evidence" value="ECO:0007669"/>
    <property type="project" value="TreeGrafter"/>
</dbReference>
<dbReference type="PANTHER" id="PTHR22624:SF49">
    <property type="entry name" value="CYSTEINE PROTEASE"/>
    <property type="match status" value="1"/>
</dbReference>
<dbReference type="AlphaFoldDB" id="A0A1R1YTW8"/>
<dbReference type="GO" id="GO:0016485">
    <property type="term" value="P:protein processing"/>
    <property type="evidence" value="ECO:0007669"/>
    <property type="project" value="TreeGrafter"/>
</dbReference>
<dbReference type="GO" id="GO:0035973">
    <property type="term" value="P:aggrephagy"/>
    <property type="evidence" value="ECO:0007669"/>
    <property type="project" value="TreeGrafter"/>
</dbReference>
<evidence type="ECO:0000256" key="4">
    <source>
        <dbReference type="ARBA" id="ARBA00022670"/>
    </source>
</evidence>
<dbReference type="Pfam" id="PF03416">
    <property type="entry name" value="Peptidase_C54"/>
    <property type="match status" value="2"/>
</dbReference>
<keyword evidence="6" id="KW-0788">Thiol protease</keyword>
<keyword evidence="8" id="KW-0072">Autophagy</keyword>
<dbReference type="InterPro" id="IPR038765">
    <property type="entry name" value="Papain-like_cys_pep_sf"/>
</dbReference>
<dbReference type="GO" id="GO:0005737">
    <property type="term" value="C:cytoplasm"/>
    <property type="evidence" value="ECO:0007669"/>
    <property type="project" value="UniProtKB-SubCell"/>
</dbReference>
<dbReference type="GO" id="GO:0005634">
    <property type="term" value="C:nucleus"/>
    <property type="evidence" value="ECO:0007669"/>
    <property type="project" value="UniProtKB-SubCell"/>
</dbReference>
<keyword evidence="5 10" id="KW-0378">Hydrolase</keyword>
<feature type="domain" description="Peptidase C54 catalytic" evidence="11">
    <location>
        <begin position="39"/>
        <end position="143"/>
    </location>
</feature>